<comment type="function">
    <text evidence="1">As a component of the GATOR1 complex functions as an inhibitor of the amino acid-sensing branch of the TORC1 pathway.</text>
</comment>
<dbReference type="GO" id="GO:0038202">
    <property type="term" value="P:TORC1 signaling"/>
    <property type="evidence" value="ECO:0007669"/>
    <property type="project" value="TreeGrafter"/>
</dbReference>
<evidence type="ECO:0000313" key="2">
    <source>
        <dbReference type="EMBL" id="CAB4044278.1"/>
    </source>
</evidence>
<dbReference type="Proteomes" id="UP001152795">
    <property type="component" value="Unassembled WGS sequence"/>
</dbReference>
<gene>
    <name evidence="2" type="ORF">PACLA_8A001619</name>
</gene>
<dbReference type="PANTHER" id="PTHR13153">
    <property type="entry name" value="CGTHBA PROTEIN -14 GENE PROTEIN"/>
    <property type="match status" value="1"/>
</dbReference>
<proteinExistence type="inferred from homology"/>
<dbReference type="OrthoDB" id="18648at2759"/>
<dbReference type="EMBL" id="CACRXK020034424">
    <property type="protein sequence ID" value="CAB4044278.1"/>
    <property type="molecule type" value="Genomic_DNA"/>
</dbReference>
<dbReference type="GO" id="GO:0010508">
    <property type="term" value="P:positive regulation of autophagy"/>
    <property type="evidence" value="ECO:0007669"/>
    <property type="project" value="TreeGrafter"/>
</dbReference>
<dbReference type="GO" id="GO:0034198">
    <property type="term" value="P:cellular response to amino acid starvation"/>
    <property type="evidence" value="ECO:0007669"/>
    <property type="project" value="UniProtKB-UniRule"/>
</dbReference>
<dbReference type="GO" id="GO:1990130">
    <property type="term" value="C:GATOR1 complex"/>
    <property type="evidence" value="ECO:0007669"/>
    <property type="project" value="UniProtKB-UniRule"/>
</dbReference>
<dbReference type="GO" id="GO:0005764">
    <property type="term" value="C:lysosome"/>
    <property type="evidence" value="ECO:0007669"/>
    <property type="project" value="UniProtKB-SubCell"/>
</dbReference>
<comment type="caution">
    <text evidence="2">The sequence shown here is derived from an EMBL/GenBank/DDBJ whole genome shotgun (WGS) entry which is preliminary data.</text>
</comment>
<keyword evidence="1" id="KW-0458">Lysosome</keyword>
<organism evidence="2 3">
    <name type="scientific">Paramuricea clavata</name>
    <name type="common">Red gorgonian</name>
    <name type="synonym">Violescent sea-whip</name>
    <dbReference type="NCBI Taxonomy" id="317549"/>
    <lineage>
        <taxon>Eukaryota</taxon>
        <taxon>Metazoa</taxon>
        <taxon>Cnidaria</taxon>
        <taxon>Anthozoa</taxon>
        <taxon>Octocorallia</taxon>
        <taxon>Malacalcyonacea</taxon>
        <taxon>Plexauridae</taxon>
        <taxon>Paramuricea</taxon>
    </lineage>
</organism>
<evidence type="ECO:0000313" key="3">
    <source>
        <dbReference type="Proteomes" id="UP001152795"/>
    </source>
</evidence>
<dbReference type="InterPro" id="IPR005365">
    <property type="entry name" value="Npr3"/>
</dbReference>
<name>A0A7D9M8P9_PARCT</name>
<keyword evidence="3" id="KW-1185">Reference proteome</keyword>
<protein>
    <recommendedName>
        <fullName evidence="1">GATOR complex protein NPRL3</fullName>
    </recommendedName>
    <alternativeName>
        <fullName evidence="1">Nitrogen permease regulator 3-like protein</fullName>
    </alternativeName>
</protein>
<evidence type="ECO:0000256" key="1">
    <source>
        <dbReference type="RuleBase" id="RU368069"/>
    </source>
</evidence>
<comment type="subcellular location">
    <subcellularLocation>
        <location evidence="1">Lysosome</location>
    </subcellularLocation>
</comment>
<comment type="similarity">
    <text evidence="1">Belongs to the NPR3 family.</text>
</comment>
<sequence length="90" mass="10147">MRPYHTVLLMVDEISLSALLPDDCSPDLIRFVKMATPLKSFQILSQDTDIPLSLIFSIAAHLVYWGKARIIYPLCESNVYVVSPAASIHW</sequence>
<dbReference type="Pfam" id="PF03666">
    <property type="entry name" value="NPR3"/>
    <property type="match status" value="1"/>
</dbReference>
<dbReference type="AlphaFoldDB" id="A0A7D9M8P9"/>
<accession>A0A7D9M8P9</accession>
<dbReference type="PANTHER" id="PTHR13153:SF5">
    <property type="entry name" value="GATOR COMPLEX PROTEIN NPRL3"/>
    <property type="match status" value="1"/>
</dbReference>
<dbReference type="GO" id="GO:1904262">
    <property type="term" value="P:negative regulation of TORC1 signaling"/>
    <property type="evidence" value="ECO:0007669"/>
    <property type="project" value="TreeGrafter"/>
</dbReference>
<reference evidence="2" key="1">
    <citation type="submission" date="2020-04" db="EMBL/GenBank/DDBJ databases">
        <authorList>
            <person name="Alioto T."/>
            <person name="Alioto T."/>
            <person name="Gomez Garrido J."/>
        </authorList>
    </citation>
    <scope>NUCLEOTIDE SEQUENCE</scope>
    <source>
        <strain evidence="2">A484AB</strain>
    </source>
</reference>
<keyword evidence="1" id="KW-0732">Signal</keyword>